<evidence type="ECO:0000313" key="11">
    <source>
        <dbReference type="EMBL" id="KAJ1915467.1"/>
    </source>
</evidence>
<feature type="transmembrane region" description="Helical" evidence="9">
    <location>
        <begin position="236"/>
        <end position="261"/>
    </location>
</feature>
<reference evidence="11" key="1">
    <citation type="submission" date="2022-07" db="EMBL/GenBank/DDBJ databases">
        <title>Phylogenomic reconstructions and comparative analyses of Kickxellomycotina fungi.</title>
        <authorList>
            <person name="Reynolds N.K."/>
            <person name="Stajich J.E."/>
            <person name="Barry K."/>
            <person name="Grigoriev I.V."/>
            <person name="Crous P."/>
            <person name="Smith M.E."/>
        </authorList>
    </citation>
    <scope>NUCLEOTIDE SEQUENCE</scope>
    <source>
        <strain evidence="11">NBRC 100468</strain>
    </source>
</reference>
<evidence type="ECO:0000256" key="3">
    <source>
        <dbReference type="ARBA" id="ARBA00022448"/>
    </source>
</evidence>
<comment type="similarity">
    <text evidence="2">Belongs to the amino acid/polyamine transporter 2 family.</text>
</comment>
<sequence length="570" mass="62479">MAAAAMGKSGEEQYQSFDYEDSNISSGSGIPQFNDHVYAPISQRDNNNSSNESRSRRSNGGGRINDTSHLNFPSTSATSTLGDDKYDERGGGDYYLEGNDDHYDSTRRDDTRYSFESSEFSEIQVDDDDQQRHTRRGANNRGRSSSTFQKSLEYLPASLHSGASKLASFFNLTNAIVGAGVIGLPYAVEQSGFLVGITLIVTLAYAVNWTLRLLAYSSKMSSQNTYQDLVGHCFGSWGLAVNSFFQFTMAFGGMASFIVIVGDTLPHVLSSLLPSVADTGFGGFLFSRRVIIFLFVVCLAYPLSLYRNIGSLAKTSAFAVVAMLTIIISVLIEGPRIDTEYRPDPGAPIKLFGTGFFESVGVITFAFVCHHNSFMIYGSLKKPTLNRYFDVVLWASVFACVVSLTIGMGGYLIFKDKTRGNILTNFPTDNFLINVARFLFALNMITTFPLETFVAREVIESLITKPNTEFSLKRHVIITTALCLPALIIGEVVCDLGFLLEITGGLSASTLAFILPAACYLKLASGPLWHWSKVPHWLCIVFGFVVMILSTVLAIVKASKNTHKAGSCWN</sequence>
<evidence type="ECO:0000256" key="6">
    <source>
        <dbReference type="ARBA" id="ARBA00022989"/>
    </source>
</evidence>
<evidence type="ECO:0000259" key="10">
    <source>
        <dbReference type="Pfam" id="PF01490"/>
    </source>
</evidence>
<dbReference type="Proteomes" id="UP001150538">
    <property type="component" value="Unassembled WGS sequence"/>
</dbReference>
<feature type="domain" description="Amino acid transporter transmembrane" evidence="10">
    <location>
        <begin position="163"/>
        <end position="555"/>
    </location>
</feature>
<dbReference type="Pfam" id="PF01490">
    <property type="entry name" value="Aa_trans"/>
    <property type="match status" value="1"/>
</dbReference>
<gene>
    <name evidence="11" type="ORF">H4219_004318</name>
</gene>
<dbReference type="OrthoDB" id="28208at2759"/>
<feature type="transmembrane region" description="Helical" evidence="9">
    <location>
        <begin position="193"/>
        <end position="215"/>
    </location>
</feature>
<keyword evidence="3" id="KW-0813">Transport</keyword>
<keyword evidence="4 9" id="KW-0812">Transmembrane</keyword>
<feature type="transmembrane region" description="Helical" evidence="9">
    <location>
        <begin position="315"/>
        <end position="332"/>
    </location>
</feature>
<feature type="compositionally biased region" description="Basic and acidic residues" evidence="8">
    <location>
        <begin position="99"/>
        <end position="113"/>
    </location>
</feature>
<evidence type="ECO:0000256" key="5">
    <source>
        <dbReference type="ARBA" id="ARBA00022970"/>
    </source>
</evidence>
<feature type="transmembrane region" description="Helical" evidence="9">
    <location>
        <begin position="537"/>
        <end position="556"/>
    </location>
</feature>
<evidence type="ECO:0000313" key="12">
    <source>
        <dbReference type="Proteomes" id="UP001150538"/>
    </source>
</evidence>
<dbReference type="PANTHER" id="PTHR22950">
    <property type="entry name" value="AMINO ACID TRANSPORTER"/>
    <property type="match status" value="1"/>
</dbReference>
<evidence type="ECO:0000256" key="8">
    <source>
        <dbReference type="SAM" id="MobiDB-lite"/>
    </source>
</evidence>
<dbReference type="EMBL" id="JANBPU010000145">
    <property type="protein sequence ID" value="KAJ1915467.1"/>
    <property type="molecule type" value="Genomic_DNA"/>
</dbReference>
<dbReference type="GO" id="GO:0015179">
    <property type="term" value="F:L-amino acid transmembrane transporter activity"/>
    <property type="evidence" value="ECO:0007669"/>
    <property type="project" value="TreeGrafter"/>
</dbReference>
<accession>A0A9W8A075</accession>
<keyword evidence="7 9" id="KW-0472">Membrane</keyword>
<evidence type="ECO:0000256" key="2">
    <source>
        <dbReference type="ARBA" id="ARBA00008066"/>
    </source>
</evidence>
<keyword evidence="12" id="KW-1185">Reference proteome</keyword>
<feature type="region of interest" description="Disordered" evidence="8">
    <location>
        <begin position="1"/>
        <end position="145"/>
    </location>
</feature>
<feature type="compositionally biased region" description="Basic and acidic residues" evidence="8">
    <location>
        <begin position="82"/>
        <end position="91"/>
    </location>
</feature>
<dbReference type="AlphaFoldDB" id="A0A9W8A075"/>
<name>A0A9W8A075_9FUNG</name>
<evidence type="ECO:0000256" key="1">
    <source>
        <dbReference type="ARBA" id="ARBA00004141"/>
    </source>
</evidence>
<comment type="caution">
    <text evidence="11">The sequence shown here is derived from an EMBL/GenBank/DDBJ whole genome shotgun (WGS) entry which is preliminary data.</text>
</comment>
<evidence type="ECO:0000256" key="7">
    <source>
        <dbReference type="ARBA" id="ARBA00023136"/>
    </source>
</evidence>
<feature type="transmembrane region" description="Helical" evidence="9">
    <location>
        <begin position="352"/>
        <end position="370"/>
    </location>
</feature>
<dbReference type="GO" id="GO:0016020">
    <property type="term" value="C:membrane"/>
    <property type="evidence" value="ECO:0007669"/>
    <property type="project" value="UniProtKB-SubCell"/>
</dbReference>
<feature type="compositionally biased region" description="Polar residues" evidence="8">
    <location>
        <begin position="65"/>
        <end position="81"/>
    </location>
</feature>
<keyword evidence="5" id="KW-0029">Amino-acid transport</keyword>
<proteinExistence type="inferred from homology"/>
<evidence type="ECO:0000256" key="9">
    <source>
        <dbReference type="SAM" id="Phobius"/>
    </source>
</evidence>
<dbReference type="GO" id="GO:0005783">
    <property type="term" value="C:endoplasmic reticulum"/>
    <property type="evidence" value="ECO:0007669"/>
    <property type="project" value="TreeGrafter"/>
</dbReference>
<feature type="transmembrane region" description="Helical" evidence="9">
    <location>
        <begin position="434"/>
        <end position="455"/>
    </location>
</feature>
<keyword evidence="6 9" id="KW-1133">Transmembrane helix</keyword>
<dbReference type="PANTHER" id="PTHR22950:SF458">
    <property type="entry name" value="SODIUM-COUPLED NEUTRAL AMINO ACID TRANSPORTER 11-RELATED"/>
    <property type="match status" value="1"/>
</dbReference>
<feature type="compositionally biased region" description="Polar residues" evidence="8">
    <location>
        <begin position="12"/>
        <end position="31"/>
    </location>
</feature>
<feature type="transmembrane region" description="Helical" evidence="9">
    <location>
        <begin position="281"/>
        <end position="303"/>
    </location>
</feature>
<feature type="transmembrane region" description="Helical" evidence="9">
    <location>
        <begin position="391"/>
        <end position="414"/>
    </location>
</feature>
<protein>
    <recommendedName>
        <fullName evidence="10">Amino acid transporter transmembrane domain-containing protein</fullName>
    </recommendedName>
</protein>
<feature type="transmembrane region" description="Helical" evidence="9">
    <location>
        <begin position="476"/>
        <end position="500"/>
    </location>
</feature>
<feature type="transmembrane region" description="Helical" evidence="9">
    <location>
        <begin position="169"/>
        <end position="187"/>
    </location>
</feature>
<evidence type="ECO:0000256" key="4">
    <source>
        <dbReference type="ARBA" id="ARBA00022692"/>
    </source>
</evidence>
<dbReference type="InterPro" id="IPR013057">
    <property type="entry name" value="AA_transpt_TM"/>
</dbReference>
<organism evidence="11 12">
    <name type="scientific">Mycoemilia scoparia</name>
    <dbReference type="NCBI Taxonomy" id="417184"/>
    <lineage>
        <taxon>Eukaryota</taxon>
        <taxon>Fungi</taxon>
        <taxon>Fungi incertae sedis</taxon>
        <taxon>Zoopagomycota</taxon>
        <taxon>Kickxellomycotina</taxon>
        <taxon>Kickxellomycetes</taxon>
        <taxon>Kickxellales</taxon>
        <taxon>Kickxellaceae</taxon>
        <taxon>Mycoemilia</taxon>
    </lineage>
</organism>
<comment type="subcellular location">
    <subcellularLocation>
        <location evidence="1">Membrane</location>
        <topology evidence="1">Multi-pass membrane protein</topology>
    </subcellularLocation>
</comment>